<evidence type="ECO:0000313" key="2">
    <source>
        <dbReference type="EMBL" id="TVU42923.1"/>
    </source>
</evidence>
<accession>A0A5J9W4R9</accession>
<evidence type="ECO:0000313" key="3">
    <source>
        <dbReference type="Proteomes" id="UP000324897"/>
    </source>
</evidence>
<feature type="non-terminal residue" evidence="2">
    <location>
        <position position="1"/>
    </location>
</feature>
<reference evidence="2 3" key="1">
    <citation type="journal article" date="2019" name="Sci. Rep.">
        <title>A high-quality genome of Eragrostis curvula grass provides insights into Poaceae evolution and supports new strategies to enhance forage quality.</title>
        <authorList>
            <person name="Carballo J."/>
            <person name="Santos B.A.C.M."/>
            <person name="Zappacosta D."/>
            <person name="Garbus I."/>
            <person name="Selva J.P."/>
            <person name="Gallo C.A."/>
            <person name="Diaz A."/>
            <person name="Albertini E."/>
            <person name="Caccamo M."/>
            <person name="Echenique V."/>
        </authorList>
    </citation>
    <scope>NUCLEOTIDE SEQUENCE [LARGE SCALE GENOMIC DNA]</scope>
    <source>
        <strain evidence="3">cv. Victoria</strain>
        <tissue evidence="2">Leaf</tissue>
    </source>
</reference>
<dbReference type="Gramene" id="TVU42923">
    <property type="protein sequence ID" value="TVU42923"/>
    <property type="gene ID" value="EJB05_09348"/>
</dbReference>
<proteinExistence type="predicted"/>
<dbReference type="Proteomes" id="UP000324897">
    <property type="component" value="Unassembled WGS sequence"/>
</dbReference>
<keyword evidence="3" id="KW-1185">Reference proteome</keyword>
<keyword evidence="1" id="KW-0812">Transmembrane</keyword>
<organism evidence="2 3">
    <name type="scientific">Eragrostis curvula</name>
    <name type="common">weeping love grass</name>
    <dbReference type="NCBI Taxonomy" id="38414"/>
    <lineage>
        <taxon>Eukaryota</taxon>
        <taxon>Viridiplantae</taxon>
        <taxon>Streptophyta</taxon>
        <taxon>Embryophyta</taxon>
        <taxon>Tracheophyta</taxon>
        <taxon>Spermatophyta</taxon>
        <taxon>Magnoliopsida</taxon>
        <taxon>Liliopsida</taxon>
        <taxon>Poales</taxon>
        <taxon>Poaceae</taxon>
        <taxon>PACMAD clade</taxon>
        <taxon>Chloridoideae</taxon>
        <taxon>Eragrostideae</taxon>
        <taxon>Eragrostidinae</taxon>
        <taxon>Eragrostis</taxon>
    </lineage>
</organism>
<comment type="caution">
    <text evidence="2">The sequence shown here is derived from an EMBL/GenBank/DDBJ whole genome shotgun (WGS) entry which is preliminary data.</text>
</comment>
<gene>
    <name evidence="2" type="ORF">EJB05_09348</name>
</gene>
<keyword evidence="1" id="KW-1133">Transmembrane helix</keyword>
<dbReference type="EMBL" id="RWGY01000005">
    <property type="protein sequence ID" value="TVU42923.1"/>
    <property type="molecule type" value="Genomic_DNA"/>
</dbReference>
<evidence type="ECO:0000256" key="1">
    <source>
        <dbReference type="SAM" id="Phobius"/>
    </source>
</evidence>
<dbReference type="AlphaFoldDB" id="A0A5J9W4R9"/>
<keyword evidence="1" id="KW-0472">Membrane</keyword>
<sequence>MSSGTGGAAVAEPAPHFVLVPMMARVLAGRGALVTFVTTPLNLLRLGRARRARATELGRKARAGGRGWWLVIPKRGASLVQHVEERKIMR</sequence>
<feature type="transmembrane region" description="Helical" evidence="1">
    <location>
        <begin position="22"/>
        <end position="44"/>
    </location>
</feature>
<name>A0A5J9W4R9_9POAL</name>
<protein>
    <submittedName>
        <fullName evidence="2">Uncharacterized protein</fullName>
    </submittedName>
</protein>